<protein>
    <submittedName>
        <fullName evidence="1">Uncharacterized protein</fullName>
    </submittedName>
</protein>
<dbReference type="Proteomes" id="UP000238825">
    <property type="component" value="Chromosome"/>
</dbReference>
<evidence type="ECO:0000313" key="3">
    <source>
        <dbReference type="Proteomes" id="UP000238825"/>
    </source>
</evidence>
<dbReference type="EMBL" id="CP019980">
    <property type="protein sequence ID" value="AVK97101.1"/>
    <property type="molecule type" value="Genomic_DNA"/>
</dbReference>
<evidence type="ECO:0000313" key="1">
    <source>
        <dbReference type="EMBL" id="AVK97101.1"/>
    </source>
</evidence>
<reference evidence="2 4" key="2">
    <citation type="submission" date="2018-06" db="EMBL/GenBank/DDBJ databases">
        <authorList>
            <consortium name="Pathogen Informatics"/>
            <person name="Doyle S."/>
        </authorList>
    </citation>
    <scope>NUCLEOTIDE SEQUENCE [LARGE SCALE GENOMIC DNA]</scope>
    <source>
        <strain evidence="2 4">NCTC10338</strain>
    </source>
</reference>
<dbReference type="EMBL" id="UFSZ01000001">
    <property type="protein sequence ID" value="SUV17035.1"/>
    <property type="molecule type" value="Genomic_DNA"/>
</dbReference>
<dbReference type="GeneID" id="48277100"/>
<accession>A0A2S0K190</accession>
<dbReference type="RefSeq" id="WP_024361863.1">
    <property type="nucleotide sequence ID" value="NZ_BJNS01000037.1"/>
</dbReference>
<dbReference type="AlphaFoldDB" id="A0A2S0K190"/>
<dbReference type="Proteomes" id="UP000255295">
    <property type="component" value="Unassembled WGS sequence"/>
</dbReference>
<sequence length="566" mass="63046">MTQFTALQEAHAFAEAFLLTTEPSSLKHPYKKDKGRYPRVRKFIQNYLLNGSSETFNSSPIQQGVGQLMMFCAQFAQQKAQTGERDEVYKEIVNIIIPKLIDKALNFPTNPIDQLAGLIYLGAAMLKKLDETQSDVSFSNLDALLAQYRNHFANEVLNSKEYHIIMYYRTPSAWTYDDVEKSYRFATGPYAGQIAYWITTAEPLTDPQKTYLDKQTVLDDGGKVVFAGIQPGTSSKNYLNHHADFNTKNQRFILNSSLNAIACWMAAHIYDVKVHETGASLEPAHNLKNAIRDVLSYTQWGINTSVANASKGCFQQEPYNNSLSAKRVLPVHGFSEVNLTNNMLRARFDSPAYNAFAITFLQIYASLIENPTASSWNSLVPNNDSDSAVMVTQLINTYEAIFDNYAIIKNNLISHLFSHAKYWGMYIPENAMLGSSELMKNPWQMPNKGEGINQAMIGLFNVYPGVTGQGSTSIDNKVSKAIKLQLDIGQSLHGQSKFPSHGRSGLWDLARLDILADACNTNGTVDLATDLTTTDKESPNCAGARRAFYALAMALVVDQSNNFTLN</sequence>
<reference evidence="1 3" key="1">
    <citation type="submission" date="2017-03" db="EMBL/GenBank/DDBJ databases">
        <title>The whole genome sequencing and assembly of Lysinibacillus sphaericus DSM 28T strain.</title>
        <authorList>
            <person name="Lee Y.-J."/>
            <person name="Yi H."/>
            <person name="Bahn Y.-S."/>
            <person name="Kim J.F."/>
            <person name="Lee D.-W."/>
        </authorList>
    </citation>
    <scope>NUCLEOTIDE SEQUENCE [LARGE SCALE GENOMIC DNA]</scope>
    <source>
        <strain evidence="1 3">DSM 28</strain>
    </source>
</reference>
<evidence type="ECO:0000313" key="4">
    <source>
        <dbReference type="Proteomes" id="UP000255295"/>
    </source>
</evidence>
<gene>
    <name evidence="1" type="ORF">LS41612_12930</name>
    <name evidence="2" type="ORF">NCTC10338_02122</name>
</gene>
<evidence type="ECO:0000313" key="2">
    <source>
        <dbReference type="EMBL" id="SUV17035.1"/>
    </source>
</evidence>
<organism evidence="1 3">
    <name type="scientific">Lysinibacillus sphaericus</name>
    <name type="common">Bacillus sphaericus</name>
    <dbReference type="NCBI Taxonomy" id="1421"/>
    <lineage>
        <taxon>Bacteria</taxon>
        <taxon>Bacillati</taxon>
        <taxon>Bacillota</taxon>
        <taxon>Bacilli</taxon>
        <taxon>Bacillales</taxon>
        <taxon>Bacillaceae</taxon>
        <taxon>Lysinibacillus</taxon>
    </lineage>
</organism>
<proteinExistence type="predicted"/>
<name>A0A2S0K190_LYSSH</name>